<sequence>MGIYHVEREEPHYRNLIPGLLKLLGAVGTGLLIGSYAGSEGTIVGGVVGGTVFSIERLAVRVEKWTQRKADEYTSRIKNL</sequence>
<dbReference type="STRING" id="1618434.UR52_C0009G0014"/>
<proteinExistence type="predicted"/>
<organism evidence="2 3">
    <name type="scientific">Candidatus Gottesmanbacteria bacterium GW2011_GWA1_34_13</name>
    <dbReference type="NCBI Taxonomy" id="1618434"/>
    <lineage>
        <taxon>Bacteria</taxon>
        <taxon>Candidatus Gottesmaniibacteriota</taxon>
    </lineage>
</organism>
<dbReference type="AlphaFoldDB" id="A0A0G0B6B2"/>
<keyword evidence="1" id="KW-0812">Transmembrane</keyword>
<keyword evidence="1" id="KW-1133">Transmembrane helix</keyword>
<gene>
    <name evidence="2" type="ORF">UR52_C0009G0014</name>
</gene>
<evidence type="ECO:0000313" key="3">
    <source>
        <dbReference type="Proteomes" id="UP000034176"/>
    </source>
</evidence>
<dbReference type="Proteomes" id="UP000034176">
    <property type="component" value="Unassembled WGS sequence"/>
</dbReference>
<keyword evidence="1" id="KW-0472">Membrane</keyword>
<feature type="transmembrane region" description="Helical" evidence="1">
    <location>
        <begin position="43"/>
        <end position="60"/>
    </location>
</feature>
<feature type="transmembrane region" description="Helical" evidence="1">
    <location>
        <begin position="20"/>
        <end position="37"/>
    </location>
</feature>
<protein>
    <submittedName>
        <fullName evidence="2">Uncharacterized protein</fullName>
    </submittedName>
</protein>
<evidence type="ECO:0000256" key="1">
    <source>
        <dbReference type="SAM" id="Phobius"/>
    </source>
</evidence>
<reference evidence="2 3" key="1">
    <citation type="journal article" date="2015" name="Nature">
        <title>rRNA introns, odd ribosomes, and small enigmatic genomes across a large radiation of phyla.</title>
        <authorList>
            <person name="Brown C.T."/>
            <person name="Hug L.A."/>
            <person name="Thomas B.C."/>
            <person name="Sharon I."/>
            <person name="Castelle C.J."/>
            <person name="Singh A."/>
            <person name="Wilkins M.J."/>
            <person name="Williams K.H."/>
            <person name="Banfield J.F."/>
        </authorList>
    </citation>
    <scope>NUCLEOTIDE SEQUENCE [LARGE SCALE GENOMIC DNA]</scope>
</reference>
<evidence type="ECO:0000313" key="2">
    <source>
        <dbReference type="EMBL" id="KKP59246.1"/>
    </source>
</evidence>
<name>A0A0G0B6B2_9BACT</name>
<dbReference type="EMBL" id="LBPN01000009">
    <property type="protein sequence ID" value="KKP59246.1"/>
    <property type="molecule type" value="Genomic_DNA"/>
</dbReference>
<comment type="caution">
    <text evidence="2">The sequence shown here is derived from an EMBL/GenBank/DDBJ whole genome shotgun (WGS) entry which is preliminary data.</text>
</comment>
<accession>A0A0G0B6B2</accession>